<dbReference type="EMBL" id="JAZGLY010000004">
    <property type="protein sequence ID" value="MEE6187460.1"/>
    <property type="molecule type" value="Genomic_DNA"/>
</dbReference>
<dbReference type="PROSITE" id="PS50042">
    <property type="entry name" value="CNMP_BINDING_3"/>
    <property type="match status" value="1"/>
</dbReference>
<proteinExistence type="predicted"/>
<organism evidence="2 3">
    <name type="scientific">Niabella digestorum</name>
    <dbReference type="NCBI Taxonomy" id="3117701"/>
    <lineage>
        <taxon>Bacteria</taxon>
        <taxon>Pseudomonadati</taxon>
        <taxon>Bacteroidota</taxon>
        <taxon>Chitinophagia</taxon>
        <taxon>Chitinophagales</taxon>
        <taxon>Chitinophagaceae</taxon>
        <taxon>Niabella</taxon>
    </lineage>
</organism>
<comment type="caution">
    <text evidence="2">The sequence shown here is derived from an EMBL/GenBank/DDBJ whole genome shotgun (WGS) entry which is preliminary data.</text>
</comment>
<accession>A0ABU7RHJ3</accession>
<dbReference type="Pfam" id="PF00027">
    <property type="entry name" value="cNMP_binding"/>
    <property type="match status" value="1"/>
</dbReference>
<evidence type="ECO:0000313" key="3">
    <source>
        <dbReference type="Proteomes" id="UP001357452"/>
    </source>
</evidence>
<dbReference type="InterPro" id="IPR000595">
    <property type="entry name" value="cNMP-bd_dom"/>
</dbReference>
<evidence type="ECO:0000313" key="2">
    <source>
        <dbReference type="EMBL" id="MEE6187460.1"/>
    </source>
</evidence>
<protein>
    <submittedName>
        <fullName evidence="2">Crp/Fnr family transcriptional regulator</fullName>
    </submittedName>
</protein>
<reference evidence="2 3" key="1">
    <citation type="submission" date="2024-01" db="EMBL/GenBank/DDBJ databases">
        <title>Niabella digestum sp. nov., isolated from waste digestion system.</title>
        <authorList>
            <person name="Zhang L."/>
        </authorList>
    </citation>
    <scope>NUCLEOTIDE SEQUENCE [LARGE SCALE GENOMIC DNA]</scope>
    <source>
        <strain evidence="2 3">A18</strain>
    </source>
</reference>
<dbReference type="InterPro" id="IPR014710">
    <property type="entry name" value="RmlC-like_jellyroll"/>
</dbReference>
<keyword evidence="3" id="KW-1185">Reference proteome</keyword>
<dbReference type="InterPro" id="IPR018490">
    <property type="entry name" value="cNMP-bd_dom_sf"/>
</dbReference>
<feature type="domain" description="Cyclic nucleotide-binding" evidence="1">
    <location>
        <begin position="16"/>
        <end position="115"/>
    </location>
</feature>
<dbReference type="Gene3D" id="2.60.120.10">
    <property type="entry name" value="Jelly Rolls"/>
    <property type="match status" value="1"/>
</dbReference>
<dbReference type="CDD" id="cd00038">
    <property type="entry name" value="CAP_ED"/>
    <property type="match status" value="1"/>
</dbReference>
<evidence type="ECO:0000259" key="1">
    <source>
        <dbReference type="PROSITE" id="PS50042"/>
    </source>
</evidence>
<sequence>MAYDLLIQSISKHVTLSEDDIAVLKSFLKEKKVKKKHFLFLEGDMQQQVSFVSSGCLRSYAIDKNGNEHIIQFAPAGWWIGDMRSVLYDEPATLNVEAIEDSEIVWISQHDKEQLYEKIPALERYFRILAERALATFQQRLIDALSLTAAERYSNFCKRYPSLIQSMPQKYIASYIGVTPEFFSKMLSQPMKRK</sequence>
<dbReference type="SUPFAM" id="SSF51206">
    <property type="entry name" value="cAMP-binding domain-like"/>
    <property type="match status" value="1"/>
</dbReference>
<dbReference type="RefSeq" id="WP_330974868.1">
    <property type="nucleotide sequence ID" value="NZ_JAZGLY010000004.1"/>
</dbReference>
<name>A0ABU7RHJ3_9BACT</name>
<dbReference type="Proteomes" id="UP001357452">
    <property type="component" value="Unassembled WGS sequence"/>
</dbReference>
<gene>
    <name evidence="2" type="ORF">V2H41_09255</name>
</gene>